<dbReference type="PROSITE" id="PS50987">
    <property type="entry name" value="HTH_ARSR_2"/>
    <property type="match status" value="1"/>
</dbReference>
<feature type="domain" description="HTH arsR-type" evidence="1">
    <location>
        <begin position="3"/>
        <end position="97"/>
    </location>
</feature>
<dbReference type="Gene3D" id="1.10.10.10">
    <property type="entry name" value="Winged helix-like DNA-binding domain superfamily/Winged helix DNA-binding domain"/>
    <property type="match status" value="1"/>
</dbReference>
<dbReference type="PANTHER" id="PTHR38600">
    <property type="entry name" value="TRANSCRIPTIONAL REGULATORY PROTEIN"/>
    <property type="match status" value="1"/>
</dbReference>
<dbReference type="OrthoDB" id="7391478at2"/>
<proteinExistence type="predicted"/>
<keyword evidence="3" id="KW-1185">Reference proteome</keyword>
<reference evidence="2 3" key="1">
    <citation type="submission" date="2019-04" db="EMBL/GenBank/DDBJ databases">
        <title>Phreatobacter aquaticus sp. nov.</title>
        <authorList>
            <person name="Choi A."/>
        </authorList>
    </citation>
    <scope>NUCLEOTIDE SEQUENCE [LARGE SCALE GENOMIC DNA]</scope>
    <source>
        <strain evidence="2 3">KCTC 52518</strain>
    </source>
</reference>
<dbReference type="InterPro" id="IPR011991">
    <property type="entry name" value="ArsR-like_HTH"/>
</dbReference>
<accession>A0A4D7API4</accession>
<dbReference type="InterPro" id="IPR001845">
    <property type="entry name" value="HTH_ArsR_DNA-bd_dom"/>
</dbReference>
<dbReference type="EMBL" id="CP039690">
    <property type="protein sequence ID" value="QCI63094.1"/>
    <property type="molecule type" value="Genomic_DNA"/>
</dbReference>
<name>A0A4D7API4_9HYPH</name>
<evidence type="ECO:0000313" key="2">
    <source>
        <dbReference type="EMBL" id="QCI63094.1"/>
    </source>
</evidence>
<sequence length="112" mass="12267">MRPEPQPAARLDRLFVALADGSRRAMIDQLGHGPASVSELARPLAIALPSALKHLAVLEAGGIVGSDKVGRIRTYRMMPDAFSGLEAWVAQRKAQWNRQFDRLEAYLEGDTA</sequence>
<gene>
    <name evidence="2" type="ORF">E8M01_01885</name>
</gene>
<organism evidence="2 3">
    <name type="scientific">Phreatobacter stygius</name>
    <dbReference type="NCBI Taxonomy" id="1940610"/>
    <lineage>
        <taxon>Bacteria</taxon>
        <taxon>Pseudomonadati</taxon>
        <taxon>Pseudomonadota</taxon>
        <taxon>Alphaproteobacteria</taxon>
        <taxon>Hyphomicrobiales</taxon>
        <taxon>Phreatobacteraceae</taxon>
        <taxon>Phreatobacter</taxon>
    </lineage>
</organism>
<dbReference type="GO" id="GO:0003700">
    <property type="term" value="F:DNA-binding transcription factor activity"/>
    <property type="evidence" value="ECO:0007669"/>
    <property type="project" value="InterPro"/>
</dbReference>
<protein>
    <submittedName>
        <fullName evidence="2">Winged helix-turn-helix transcriptional regulator</fullName>
    </submittedName>
</protein>
<dbReference type="Proteomes" id="UP000298781">
    <property type="component" value="Chromosome"/>
</dbReference>
<evidence type="ECO:0000259" key="1">
    <source>
        <dbReference type="PROSITE" id="PS50987"/>
    </source>
</evidence>
<dbReference type="KEGG" id="pstg:E8M01_01885"/>
<dbReference type="Pfam" id="PF12840">
    <property type="entry name" value="HTH_20"/>
    <property type="match status" value="1"/>
</dbReference>
<evidence type="ECO:0000313" key="3">
    <source>
        <dbReference type="Proteomes" id="UP000298781"/>
    </source>
</evidence>
<dbReference type="AlphaFoldDB" id="A0A4D7API4"/>
<dbReference type="InterPro" id="IPR036390">
    <property type="entry name" value="WH_DNA-bd_sf"/>
</dbReference>
<dbReference type="RefSeq" id="WP_136958556.1">
    <property type="nucleotide sequence ID" value="NZ_CP039690.1"/>
</dbReference>
<dbReference type="PANTHER" id="PTHR38600:SF2">
    <property type="entry name" value="SLL0088 PROTEIN"/>
    <property type="match status" value="1"/>
</dbReference>
<dbReference type="CDD" id="cd00090">
    <property type="entry name" value="HTH_ARSR"/>
    <property type="match status" value="1"/>
</dbReference>
<dbReference type="InterPro" id="IPR036388">
    <property type="entry name" value="WH-like_DNA-bd_sf"/>
</dbReference>
<dbReference type="SMART" id="SM00418">
    <property type="entry name" value="HTH_ARSR"/>
    <property type="match status" value="1"/>
</dbReference>
<dbReference type="SUPFAM" id="SSF46785">
    <property type="entry name" value="Winged helix' DNA-binding domain"/>
    <property type="match status" value="1"/>
</dbReference>